<dbReference type="Proteomes" id="UP001146120">
    <property type="component" value="Unassembled WGS sequence"/>
</dbReference>
<feature type="transmembrane region" description="Helical" evidence="6">
    <location>
        <begin position="382"/>
        <end position="401"/>
    </location>
</feature>
<feature type="transmembrane region" description="Helical" evidence="6">
    <location>
        <begin position="494"/>
        <end position="519"/>
    </location>
</feature>
<dbReference type="PANTHER" id="PTHR23510:SF64">
    <property type="entry name" value="INNER MEMBRANE TRANSPORT PROTEIN YAJR"/>
    <property type="match status" value="1"/>
</dbReference>
<accession>A0AAV2Z1V0</accession>
<evidence type="ECO:0000256" key="3">
    <source>
        <dbReference type="ARBA" id="ARBA00022692"/>
    </source>
</evidence>
<dbReference type="InterPro" id="IPR011701">
    <property type="entry name" value="MFS"/>
</dbReference>
<evidence type="ECO:0000256" key="4">
    <source>
        <dbReference type="ARBA" id="ARBA00022989"/>
    </source>
</evidence>
<feature type="transmembrane region" description="Helical" evidence="6">
    <location>
        <begin position="321"/>
        <end position="338"/>
    </location>
</feature>
<keyword evidence="9" id="KW-1185">Reference proteome</keyword>
<reference evidence="8" key="1">
    <citation type="submission" date="2022-11" db="EMBL/GenBank/DDBJ databases">
        <authorList>
            <person name="Morgan W.R."/>
            <person name="Tartar A."/>
        </authorList>
    </citation>
    <scope>NUCLEOTIDE SEQUENCE</scope>
    <source>
        <strain evidence="8">ARSEF 373</strain>
    </source>
</reference>
<evidence type="ECO:0000256" key="5">
    <source>
        <dbReference type="ARBA" id="ARBA00023136"/>
    </source>
</evidence>
<name>A0AAV2Z1V0_9STRA</name>
<dbReference type="PROSITE" id="PS51382">
    <property type="entry name" value="SPX"/>
    <property type="match status" value="1"/>
</dbReference>
<dbReference type="PANTHER" id="PTHR23510">
    <property type="entry name" value="INNER MEMBRANE TRANSPORT PROTEIN YAJR"/>
    <property type="match status" value="1"/>
</dbReference>
<feature type="transmembrane region" description="Helical" evidence="6">
    <location>
        <begin position="421"/>
        <end position="439"/>
    </location>
</feature>
<evidence type="ECO:0000259" key="7">
    <source>
        <dbReference type="PROSITE" id="PS51382"/>
    </source>
</evidence>
<feature type="transmembrane region" description="Helical" evidence="6">
    <location>
        <begin position="288"/>
        <end position="309"/>
    </location>
</feature>
<protein>
    <recommendedName>
        <fullName evidence="7">SPX domain-containing protein</fullName>
    </recommendedName>
</protein>
<dbReference type="InterPro" id="IPR036259">
    <property type="entry name" value="MFS_trans_sf"/>
</dbReference>
<dbReference type="InterPro" id="IPR045264">
    <property type="entry name" value="SPXM_SPX_plant"/>
</dbReference>
<dbReference type="SUPFAM" id="SSF103473">
    <property type="entry name" value="MFS general substrate transporter"/>
    <property type="match status" value="1"/>
</dbReference>
<dbReference type="CDD" id="cd14479">
    <property type="entry name" value="SPX-MFS_plant"/>
    <property type="match status" value="1"/>
</dbReference>
<keyword evidence="5 6" id="KW-0472">Membrane</keyword>
<evidence type="ECO:0000256" key="6">
    <source>
        <dbReference type="SAM" id="Phobius"/>
    </source>
</evidence>
<keyword evidence="4 6" id="KW-1133">Transmembrane helix</keyword>
<comment type="similarity">
    <text evidence="2">Belongs to the major facilitator superfamily.</text>
</comment>
<evidence type="ECO:0000313" key="9">
    <source>
        <dbReference type="Proteomes" id="UP001146120"/>
    </source>
</evidence>
<dbReference type="GO" id="GO:0016020">
    <property type="term" value="C:membrane"/>
    <property type="evidence" value="ECO:0007669"/>
    <property type="project" value="UniProtKB-SubCell"/>
</dbReference>
<proteinExistence type="inferred from homology"/>
<organism evidence="8 9">
    <name type="scientific">Lagenidium giganteum</name>
    <dbReference type="NCBI Taxonomy" id="4803"/>
    <lineage>
        <taxon>Eukaryota</taxon>
        <taxon>Sar</taxon>
        <taxon>Stramenopiles</taxon>
        <taxon>Oomycota</taxon>
        <taxon>Peronosporomycetes</taxon>
        <taxon>Pythiales</taxon>
        <taxon>Pythiaceae</taxon>
    </lineage>
</organism>
<sequence>MVQFAKKLAAAQRPEWKGHYLEYKQLKKKLKQLFVTTHSQEEHNVQEGFKRALDSEVEKVVLFFLRQQGEFAQTLSMLRAKQCDMPHDDLEAMHSLADMFRKVGDDLVQLLHFVELNATGIRKILKKHDKMMKERKIMGAYLSSRTDSQASHLQQLYHDEGISAIIATIRGALTELRRAEVHLATDVADRALTRSISEDEPVLNKIALARRRLQQSTQYVKTVAAQALIFDEESSEDEDEATYESFKRVRVSESSRFVNHLCTFLYMTNYYIVAPTSGDYAAALGGEAALSGVIVGMTPVASLASAVLYSWWANRSYKSPLIFATVCLVIGNLLYGLALAYNSIGMAIAGRLLNGFGGARAINRRYIADNYSREERTQASALFVTASALGMAAGPALAAALDYVPDFSMFGVMVTVETAPGWVMFVFWSLYMVATLVWFEEPDRQERERFIERRRSMAPGLIEAGKANETTALLGSSTQSAPPPLSSLWHNVPVVVTLVIYIVLKLVLECLITGTSTIAQYYFQWDSIQSGFYLAALGLLMFPTNVIVSWLSFRYDDRELMVMSEIMMFVGVGLIISYGHYTSVQFILGGIIIFISTNVLEGVNMSLLSKTIPKAFAKGTFNSGLLATEAGTFGRALGDVAITVAGLPGIQYVLNWVFVPLLGISLLIILYTLRSYSKIATD</sequence>
<dbReference type="InterPro" id="IPR051068">
    <property type="entry name" value="MFS_Domain-Containing_Protein"/>
</dbReference>
<dbReference type="EMBL" id="DAKRPA010000060">
    <property type="protein sequence ID" value="DBA00652.1"/>
    <property type="molecule type" value="Genomic_DNA"/>
</dbReference>
<reference evidence="8" key="2">
    <citation type="journal article" date="2023" name="Microbiol Resour">
        <title>Decontamination and Annotation of the Draft Genome Sequence of the Oomycete Lagenidium giganteum ARSEF 373.</title>
        <authorList>
            <person name="Morgan W.R."/>
            <person name="Tartar A."/>
        </authorList>
    </citation>
    <scope>NUCLEOTIDE SEQUENCE</scope>
    <source>
        <strain evidence="8">ARSEF 373</strain>
    </source>
</reference>
<evidence type="ECO:0000313" key="8">
    <source>
        <dbReference type="EMBL" id="DBA00652.1"/>
    </source>
</evidence>
<dbReference type="AlphaFoldDB" id="A0AAV2Z1V0"/>
<evidence type="ECO:0000256" key="2">
    <source>
        <dbReference type="ARBA" id="ARBA00008335"/>
    </source>
</evidence>
<keyword evidence="3 6" id="KW-0812">Transmembrane</keyword>
<dbReference type="Pfam" id="PF03105">
    <property type="entry name" value="SPX"/>
    <property type="match status" value="1"/>
</dbReference>
<feature type="domain" description="SPX" evidence="7">
    <location>
        <begin position="2"/>
        <end position="142"/>
    </location>
</feature>
<comment type="subcellular location">
    <subcellularLocation>
        <location evidence="1">Membrane</location>
        <topology evidence="1">Multi-pass membrane protein</topology>
    </subcellularLocation>
</comment>
<dbReference type="Pfam" id="PF07690">
    <property type="entry name" value="MFS_1"/>
    <property type="match status" value="1"/>
</dbReference>
<feature type="transmembrane region" description="Helical" evidence="6">
    <location>
        <begin position="584"/>
        <end position="603"/>
    </location>
</feature>
<dbReference type="GO" id="GO:0022857">
    <property type="term" value="F:transmembrane transporter activity"/>
    <property type="evidence" value="ECO:0007669"/>
    <property type="project" value="InterPro"/>
</dbReference>
<feature type="transmembrane region" description="Helical" evidence="6">
    <location>
        <begin position="560"/>
        <end position="578"/>
    </location>
</feature>
<feature type="transmembrane region" description="Helical" evidence="6">
    <location>
        <begin position="531"/>
        <end position="553"/>
    </location>
</feature>
<dbReference type="InterPro" id="IPR004331">
    <property type="entry name" value="SPX_dom"/>
</dbReference>
<evidence type="ECO:0000256" key="1">
    <source>
        <dbReference type="ARBA" id="ARBA00004141"/>
    </source>
</evidence>
<comment type="caution">
    <text evidence="8">The sequence shown here is derived from an EMBL/GenBank/DDBJ whole genome shotgun (WGS) entry which is preliminary data.</text>
</comment>
<feature type="transmembrane region" description="Helical" evidence="6">
    <location>
        <begin position="653"/>
        <end position="673"/>
    </location>
</feature>
<gene>
    <name evidence="8" type="ORF">N0F65_003581</name>
</gene>
<dbReference type="Gene3D" id="1.20.1250.20">
    <property type="entry name" value="MFS general substrate transporter like domains"/>
    <property type="match status" value="1"/>
</dbReference>